<proteinExistence type="predicted"/>
<reference evidence="2" key="1">
    <citation type="submission" date="2021-02" db="EMBL/GenBank/DDBJ databases">
        <authorList>
            <person name="Dougan E. K."/>
            <person name="Rhodes N."/>
            <person name="Thang M."/>
            <person name="Chan C."/>
        </authorList>
    </citation>
    <scope>NUCLEOTIDE SEQUENCE</scope>
</reference>
<dbReference type="Proteomes" id="UP000654075">
    <property type="component" value="Unassembled WGS sequence"/>
</dbReference>
<accession>A0A813EV44</accession>
<organism evidence="2 3">
    <name type="scientific">Polarella glacialis</name>
    <name type="common">Dinoflagellate</name>
    <dbReference type="NCBI Taxonomy" id="89957"/>
    <lineage>
        <taxon>Eukaryota</taxon>
        <taxon>Sar</taxon>
        <taxon>Alveolata</taxon>
        <taxon>Dinophyceae</taxon>
        <taxon>Suessiales</taxon>
        <taxon>Suessiaceae</taxon>
        <taxon>Polarella</taxon>
    </lineage>
</organism>
<dbReference type="EMBL" id="CAJNNV010013896">
    <property type="protein sequence ID" value="CAE8602159.1"/>
    <property type="molecule type" value="Genomic_DNA"/>
</dbReference>
<protein>
    <submittedName>
        <fullName evidence="2">Uncharacterized protein</fullName>
    </submittedName>
</protein>
<feature type="region of interest" description="Disordered" evidence="1">
    <location>
        <begin position="68"/>
        <end position="113"/>
    </location>
</feature>
<keyword evidence="3" id="KW-1185">Reference proteome</keyword>
<name>A0A813EV44_POLGL</name>
<comment type="caution">
    <text evidence="2">The sequence shown here is derived from an EMBL/GenBank/DDBJ whole genome shotgun (WGS) entry which is preliminary data.</text>
</comment>
<sequence>MDSAAQLRSAPLVLQEDWHAAEPCGAFAVAAHGELEVVTLQGLLEAHWFGRKAGSLLGRLPRRAGGRVAAAEPDYEEPLSAHRRQNFLHDDDDDDKDDEEGGGEEDEEDESQNCVRCRPLATVLLPVPAAPERADRVHLATFDRMAFVRVCPDGRVWLDEQEGEVSRVRLDGLAWLRGRLQHLSPPQQQQQQPSPGCRRAGPLVFCEGQLPPREFRLGGLGEVADAASLSFKLQGPEVNGPLQIHALSLILEPESSSGVTAKRTHAWGRKKAGTTFEVARNILELSVPLASLRFAAEDSGEGFQPLELPACSWTPAASSSRSTAKQKLAYLFAKKDVAGGTDDEALAPSSKAESHREHSLQGYLGARCLRAGALVILEGLVLLPDTHLDQPFAKLPPSCRPLRTATLLVARGLPGEKLEPELLKATTDERAGGLRAQS</sequence>
<evidence type="ECO:0000313" key="2">
    <source>
        <dbReference type="EMBL" id="CAE8602159.1"/>
    </source>
</evidence>
<evidence type="ECO:0000256" key="1">
    <source>
        <dbReference type="SAM" id="MobiDB-lite"/>
    </source>
</evidence>
<gene>
    <name evidence="2" type="ORF">PGLA1383_LOCUS20417</name>
</gene>
<dbReference type="AlphaFoldDB" id="A0A813EV44"/>
<evidence type="ECO:0000313" key="3">
    <source>
        <dbReference type="Proteomes" id="UP000654075"/>
    </source>
</evidence>
<feature type="compositionally biased region" description="Acidic residues" evidence="1">
    <location>
        <begin position="90"/>
        <end position="111"/>
    </location>
</feature>